<feature type="transmembrane region" description="Helical" evidence="1">
    <location>
        <begin position="17"/>
        <end position="35"/>
    </location>
</feature>
<keyword evidence="1" id="KW-1133">Transmembrane helix</keyword>
<feature type="transmembrane region" description="Helical" evidence="1">
    <location>
        <begin position="41"/>
        <end position="59"/>
    </location>
</feature>
<keyword evidence="1" id="KW-0812">Transmembrane</keyword>
<organism evidence="2">
    <name type="scientific">Streptomyces haneummycinicus</name>
    <dbReference type="NCBI Taxonomy" id="3074435"/>
    <lineage>
        <taxon>Bacteria</taxon>
        <taxon>Bacillati</taxon>
        <taxon>Actinomycetota</taxon>
        <taxon>Actinomycetes</taxon>
        <taxon>Kitasatosporales</taxon>
        <taxon>Streptomycetaceae</taxon>
        <taxon>Streptomyces</taxon>
    </lineage>
</organism>
<dbReference type="AlphaFoldDB" id="A0AAT9HPN6"/>
<evidence type="ECO:0008006" key="3">
    <source>
        <dbReference type="Google" id="ProtNLM"/>
    </source>
</evidence>
<name>A0AAT9HPN6_9ACTN</name>
<accession>A0AAT9HPN6</accession>
<gene>
    <name evidence="2" type="ORF">SHKM778_59200</name>
</gene>
<proteinExistence type="predicted"/>
<keyword evidence="1" id="KW-0472">Membrane</keyword>
<dbReference type="EMBL" id="AP035768">
    <property type="protein sequence ID" value="BFO19532.1"/>
    <property type="molecule type" value="Genomic_DNA"/>
</dbReference>
<protein>
    <recommendedName>
        <fullName evidence="3">Integral membrane protein</fullName>
    </recommendedName>
</protein>
<evidence type="ECO:0000256" key="1">
    <source>
        <dbReference type="SAM" id="Phobius"/>
    </source>
</evidence>
<evidence type="ECO:0000313" key="2">
    <source>
        <dbReference type="EMBL" id="BFO19532.1"/>
    </source>
</evidence>
<reference evidence="2" key="2">
    <citation type="submission" date="2024-07" db="EMBL/GenBank/DDBJ databases">
        <title>Streptomyces haneummycinica sp. nov., a new antibiotic-producing actinobacterium isolated from marine sediment.</title>
        <authorList>
            <person name="Uemura M."/>
            <person name="Hamada M."/>
            <person name="Hirano S."/>
            <person name="Kobayashi K."/>
            <person name="Ohshiro T."/>
            <person name="Kobayashi T."/>
            <person name="Terahara T."/>
        </authorList>
    </citation>
    <scope>NUCLEOTIDE SEQUENCE</scope>
    <source>
        <strain evidence="2">KM77-8</strain>
    </source>
</reference>
<sequence>MPGSMNGFSDGSSSTKAMGVLTVGALVAVTAYTVALGSNGWLWFGWVVLGLITLGMVATRGV</sequence>
<reference evidence="2" key="1">
    <citation type="submission" date="2024-06" db="EMBL/GenBank/DDBJ databases">
        <authorList>
            <consortium name="consrtm"/>
            <person name="Uemura M."/>
            <person name="Terahara T."/>
        </authorList>
    </citation>
    <scope>NUCLEOTIDE SEQUENCE</scope>
    <source>
        <strain evidence="2">KM77-8</strain>
    </source>
</reference>